<dbReference type="EMBL" id="JAKVTW010000006">
    <property type="protein sequence ID" value="MCH4811858.1"/>
    <property type="molecule type" value="Genomic_DNA"/>
</dbReference>
<reference evidence="2 3" key="1">
    <citation type="submission" date="2022-03" db="EMBL/GenBank/DDBJ databases">
        <title>Genomic signatures underlying metal tolerance in selected Arctic bacterial isolates.</title>
        <authorList>
            <person name="Thomas F.A."/>
            <person name="Venkatachalam S."/>
            <person name="Krishnan K.P."/>
        </authorList>
    </citation>
    <scope>NUCLEOTIDE SEQUENCE [LARGE SCALE GENOMIC DNA]</scope>
    <source>
        <strain evidence="2 3">HM116</strain>
    </source>
</reference>
<feature type="transmembrane region" description="Helical" evidence="1">
    <location>
        <begin position="202"/>
        <end position="220"/>
    </location>
</feature>
<dbReference type="RefSeq" id="WP_240718225.1">
    <property type="nucleotide sequence ID" value="NZ_JAKVTW010000006.1"/>
</dbReference>
<proteinExistence type="predicted"/>
<evidence type="ECO:0000256" key="1">
    <source>
        <dbReference type="SAM" id="Phobius"/>
    </source>
</evidence>
<accession>A0ABS9S6V8</accession>
<feature type="transmembrane region" description="Helical" evidence="1">
    <location>
        <begin position="176"/>
        <end position="196"/>
    </location>
</feature>
<dbReference type="Proteomes" id="UP001320609">
    <property type="component" value="Unassembled WGS sequence"/>
</dbReference>
<keyword evidence="1" id="KW-1133">Transmembrane helix</keyword>
<name>A0ABS9S6V8_9GAMM</name>
<feature type="transmembrane region" description="Helical" evidence="1">
    <location>
        <begin position="86"/>
        <end position="107"/>
    </location>
</feature>
<keyword evidence="1" id="KW-0472">Membrane</keyword>
<protein>
    <submittedName>
        <fullName evidence="2">MFS transporter permease</fullName>
    </submittedName>
</protein>
<feature type="transmembrane region" description="Helical" evidence="1">
    <location>
        <begin position="31"/>
        <end position="50"/>
    </location>
</feature>
<keyword evidence="1" id="KW-0812">Transmembrane</keyword>
<feature type="transmembrane region" description="Helical" evidence="1">
    <location>
        <begin position="57"/>
        <end position="74"/>
    </location>
</feature>
<keyword evidence="3" id="KW-1185">Reference proteome</keyword>
<evidence type="ECO:0000313" key="2">
    <source>
        <dbReference type="EMBL" id="MCH4811858.1"/>
    </source>
</evidence>
<sequence length="227" mass="25022">MNEWTSYQLQDFIPFTADVYFRLLERMGENFWPLHLLTFAMGATTIVLALKHRTRIACLLPAPLWAFVAIAFFFQRYAELNWAGGYVGYAFIAQAVLLMLMALTGRGMDKAPRATNPPVIIGIAITLFGLILMPLLMPLMAPLSGGSWYQAEVFGIHADPTAVTTLGLVLIMLRGFALWIAVIIPALWLVVSGLTLQVLDSTGAAVLFAVLVIALVGLIWKSVRPER</sequence>
<organism evidence="2 3">
    <name type="scientific">Vreelandella neptunia</name>
    <dbReference type="NCBI Taxonomy" id="115551"/>
    <lineage>
        <taxon>Bacteria</taxon>
        <taxon>Pseudomonadati</taxon>
        <taxon>Pseudomonadota</taxon>
        <taxon>Gammaproteobacteria</taxon>
        <taxon>Oceanospirillales</taxon>
        <taxon>Halomonadaceae</taxon>
        <taxon>Vreelandella</taxon>
    </lineage>
</organism>
<gene>
    <name evidence="2" type="ORF">MLE19_10970</name>
</gene>
<evidence type="ECO:0000313" key="3">
    <source>
        <dbReference type="Proteomes" id="UP001320609"/>
    </source>
</evidence>
<comment type="caution">
    <text evidence="2">The sequence shown here is derived from an EMBL/GenBank/DDBJ whole genome shotgun (WGS) entry which is preliminary data.</text>
</comment>
<feature type="transmembrane region" description="Helical" evidence="1">
    <location>
        <begin position="119"/>
        <end position="141"/>
    </location>
</feature>